<dbReference type="SUPFAM" id="SSF90229">
    <property type="entry name" value="CCCH zinc finger"/>
    <property type="match status" value="1"/>
</dbReference>
<dbReference type="PROSITE" id="PS50103">
    <property type="entry name" value="ZF_C3H1"/>
    <property type="match status" value="1"/>
</dbReference>
<sequence>MGEAYDPFGDGPSGACPAPPRAPEPPLKRPRREAGPSPDREAADARIRRRNPHNKRNEELIGFVRPVSSKQGVRVCVHFLQNDCLWGDKCRFSHNPEELRAGAPETTAMSFSDLEVGLVTRAISVPRAQLRYLTTEGTRQLLVSVSGVSEVTWDADEAKMTLSGHAAQVENAEKLLRRVVTHCNWGISEEQEEEVDVDNGEGAQPAERAGVRRGAADACADGPRAEAGGLQPLRGEPAGDHRIRRRLRPAREGPADVQVPRRARARAGQG</sequence>
<evidence type="ECO:0000259" key="6">
    <source>
        <dbReference type="PROSITE" id="PS50103"/>
    </source>
</evidence>
<dbReference type="InterPro" id="IPR036855">
    <property type="entry name" value="Znf_CCCH_sf"/>
</dbReference>
<keyword evidence="1 4" id="KW-0479">Metal-binding</keyword>
<accession>A0ABN9QT03</accession>
<name>A0ABN9QT03_9DINO</name>
<dbReference type="InterPro" id="IPR041367">
    <property type="entry name" value="Znf-CCCH_4"/>
</dbReference>
<dbReference type="Gene3D" id="4.10.1000.10">
    <property type="entry name" value="Zinc finger, CCCH-type"/>
    <property type="match status" value="1"/>
</dbReference>
<reference evidence="7" key="1">
    <citation type="submission" date="2023-10" db="EMBL/GenBank/DDBJ databases">
        <authorList>
            <person name="Chen Y."/>
            <person name="Shah S."/>
            <person name="Dougan E. K."/>
            <person name="Thang M."/>
            <person name="Chan C."/>
        </authorList>
    </citation>
    <scope>NUCLEOTIDE SEQUENCE [LARGE SCALE GENOMIC DNA]</scope>
</reference>
<keyword evidence="2 4" id="KW-0863">Zinc-finger</keyword>
<proteinExistence type="predicted"/>
<organism evidence="7 8">
    <name type="scientific">Prorocentrum cordatum</name>
    <dbReference type="NCBI Taxonomy" id="2364126"/>
    <lineage>
        <taxon>Eukaryota</taxon>
        <taxon>Sar</taxon>
        <taxon>Alveolata</taxon>
        <taxon>Dinophyceae</taxon>
        <taxon>Prorocentrales</taxon>
        <taxon>Prorocentraceae</taxon>
        <taxon>Prorocentrum</taxon>
    </lineage>
</organism>
<evidence type="ECO:0000313" key="8">
    <source>
        <dbReference type="Proteomes" id="UP001189429"/>
    </source>
</evidence>
<feature type="non-terminal residue" evidence="7">
    <location>
        <position position="270"/>
    </location>
</feature>
<evidence type="ECO:0000256" key="4">
    <source>
        <dbReference type="PROSITE-ProRule" id="PRU00723"/>
    </source>
</evidence>
<evidence type="ECO:0000256" key="2">
    <source>
        <dbReference type="ARBA" id="ARBA00022771"/>
    </source>
</evidence>
<feature type="domain" description="C3H1-type" evidence="6">
    <location>
        <begin position="70"/>
        <end position="97"/>
    </location>
</feature>
<keyword evidence="3 4" id="KW-0862">Zinc</keyword>
<evidence type="ECO:0000256" key="1">
    <source>
        <dbReference type="ARBA" id="ARBA00022723"/>
    </source>
</evidence>
<evidence type="ECO:0000313" key="7">
    <source>
        <dbReference type="EMBL" id="CAK0808320.1"/>
    </source>
</evidence>
<gene>
    <name evidence="7" type="ORF">PCOR1329_LOCUS13955</name>
</gene>
<feature type="region of interest" description="Disordered" evidence="5">
    <location>
        <begin position="190"/>
        <end position="270"/>
    </location>
</feature>
<feature type="compositionally biased region" description="Basic and acidic residues" evidence="5">
    <location>
        <begin position="32"/>
        <end position="46"/>
    </location>
</feature>
<feature type="compositionally biased region" description="Basic residues" evidence="5">
    <location>
        <begin position="261"/>
        <end position="270"/>
    </location>
</feature>
<evidence type="ECO:0000256" key="5">
    <source>
        <dbReference type="SAM" id="MobiDB-lite"/>
    </source>
</evidence>
<feature type="region of interest" description="Disordered" evidence="5">
    <location>
        <begin position="1"/>
        <end position="54"/>
    </location>
</feature>
<dbReference type="InterPro" id="IPR000571">
    <property type="entry name" value="Znf_CCCH"/>
</dbReference>
<dbReference type="Proteomes" id="UP001189429">
    <property type="component" value="Unassembled WGS sequence"/>
</dbReference>
<protein>
    <recommendedName>
        <fullName evidence="6">C3H1-type domain-containing protein</fullName>
    </recommendedName>
</protein>
<feature type="zinc finger region" description="C3H1-type" evidence="4">
    <location>
        <begin position="70"/>
        <end position="97"/>
    </location>
</feature>
<comment type="caution">
    <text evidence="7">The sequence shown here is derived from an EMBL/GenBank/DDBJ whole genome shotgun (WGS) entry which is preliminary data.</text>
</comment>
<dbReference type="Pfam" id="PF18044">
    <property type="entry name" value="zf-CCCH_4"/>
    <property type="match status" value="1"/>
</dbReference>
<keyword evidence="8" id="KW-1185">Reference proteome</keyword>
<feature type="compositionally biased region" description="Acidic residues" evidence="5">
    <location>
        <begin position="190"/>
        <end position="199"/>
    </location>
</feature>
<dbReference type="EMBL" id="CAUYUJ010004138">
    <property type="protein sequence ID" value="CAK0808320.1"/>
    <property type="molecule type" value="Genomic_DNA"/>
</dbReference>
<evidence type="ECO:0000256" key="3">
    <source>
        <dbReference type="ARBA" id="ARBA00022833"/>
    </source>
</evidence>